<name>A0A426YBV3_ENSVE</name>
<dbReference type="Proteomes" id="UP000287651">
    <property type="component" value="Unassembled WGS sequence"/>
</dbReference>
<sequence length="181" mass="20049">MKSDKTESSSNGIGNLVVVKEVRKDSGFGTLSSFFLGSQHAKYATFCLFRHGHHLILHQVESELLRIRAVCSILWLRFSTLIEDMVQAVNKLSFDLVIKASMSFCTETLNWLLLKESVLNILLSSVRTRRSNEKSDGATLEGMLNNFSTAANTKNIVKRVTSGAAQLLLAHAFQVSSLDSL</sequence>
<dbReference type="PANTHER" id="PTHR37243">
    <property type="entry name" value="NEGATIVE REGULATOR OF SYSTEMIC ACQUIRED RESISTANCE SNI1"/>
    <property type="match status" value="1"/>
</dbReference>
<gene>
    <name evidence="1" type="ORF">B296_00046230</name>
</gene>
<dbReference type="PANTHER" id="PTHR37243:SF2">
    <property type="entry name" value="NEGATIVE REGULATOR OF SYSTEMIC ACQUIRED RESISTANCE SNI1"/>
    <property type="match status" value="1"/>
</dbReference>
<comment type="caution">
    <text evidence="1">The sequence shown here is derived from an EMBL/GenBank/DDBJ whole genome shotgun (WGS) entry which is preliminary data.</text>
</comment>
<accession>A0A426YBV3</accession>
<protein>
    <submittedName>
        <fullName evidence="1">Uncharacterized protein</fullName>
    </submittedName>
</protein>
<dbReference type="InterPro" id="IPR034561">
    <property type="entry name" value="SNI1"/>
</dbReference>
<dbReference type="GO" id="GO:0000976">
    <property type="term" value="F:transcription cis-regulatory region binding"/>
    <property type="evidence" value="ECO:0007669"/>
    <property type="project" value="TreeGrafter"/>
</dbReference>
<dbReference type="EMBL" id="AMZH03013496">
    <property type="protein sequence ID" value="RRT49166.1"/>
    <property type="molecule type" value="Genomic_DNA"/>
</dbReference>
<evidence type="ECO:0000313" key="2">
    <source>
        <dbReference type="Proteomes" id="UP000287651"/>
    </source>
</evidence>
<proteinExistence type="predicted"/>
<organism evidence="1 2">
    <name type="scientific">Ensete ventricosum</name>
    <name type="common">Abyssinian banana</name>
    <name type="synonym">Musa ensete</name>
    <dbReference type="NCBI Taxonomy" id="4639"/>
    <lineage>
        <taxon>Eukaryota</taxon>
        <taxon>Viridiplantae</taxon>
        <taxon>Streptophyta</taxon>
        <taxon>Embryophyta</taxon>
        <taxon>Tracheophyta</taxon>
        <taxon>Spermatophyta</taxon>
        <taxon>Magnoliopsida</taxon>
        <taxon>Liliopsida</taxon>
        <taxon>Zingiberales</taxon>
        <taxon>Musaceae</taxon>
        <taxon>Ensete</taxon>
    </lineage>
</organism>
<reference evidence="1 2" key="1">
    <citation type="journal article" date="2014" name="Agronomy (Basel)">
        <title>A Draft Genome Sequence for Ensete ventricosum, the Drought-Tolerant Tree Against Hunger.</title>
        <authorList>
            <person name="Harrison J."/>
            <person name="Moore K.A."/>
            <person name="Paszkiewicz K."/>
            <person name="Jones T."/>
            <person name="Grant M."/>
            <person name="Ambacheew D."/>
            <person name="Muzemil S."/>
            <person name="Studholme D.J."/>
        </authorList>
    </citation>
    <scope>NUCLEOTIDE SEQUENCE [LARGE SCALE GENOMIC DNA]</scope>
</reference>
<dbReference type="AlphaFoldDB" id="A0A426YBV3"/>
<evidence type="ECO:0000313" key="1">
    <source>
        <dbReference type="EMBL" id="RRT49166.1"/>
    </source>
</evidence>
<dbReference type="GO" id="GO:0045892">
    <property type="term" value="P:negative regulation of DNA-templated transcription"/>
    <property type="evidence" value="ECO:0007669"/>
    <property type="project" value="InterPro"/>
</dbReference>
<dbReference type="GO" id="GO:0006974">
    <property type="term" value="P:DNA damage response"/>
    <property type="evidence" value="ECO:0007669"/>
    <property type="project" value="InterPro"/>
</dbReference>
<dbReference type="GO" id="GO:0005634">
    <property type="term" value="C:nucleus"/>
    <property type="evidence" value="ECO:0007669"/>
    <property type="project" value="InterPro"/>
</dbReference>
<dbReference type="GO" id="GO:0030915">
    <property type="term" value="C:Smc5-Smc6 complex"/>
    <property type="evidence" value="ECO:0007669"/>
    <property type="project" value="InterPro"/>
</dbReference>
<dbReference type="GO" id="GO:0010113">
    <property type="term" value="P:negative regulation of systemic acquired resistance"/>
    <property type="evidence" value="ECO:0007669"/>
    <property type="project" value="TreeGrafter"/>
</dbReference>